<proteinExistence type="predicted"/>
<dbReference type="RefSeq" id="WP_123864026.1">
    <property type="nucleotide sequence ID" value="NZ_JACYYY010000002.1"/>
</dbReference>
<name>A0A6A8NFB9_ENTFC</name>
<comment type="caution">
    <text evidence="1">The sequence shown here is derived from an EMBL/GenBank/DDBJ whole genome shotgun (WGS) entry which is preliminary data.</text>
</comment>
<organism evidence="1">
    <name type="scientific">Enterococcus faecium</name>
    <name type="common">Streptococcus faecium</name>
    <dbReference type="NCBI Taxonomy" id="1352"/>
    <lineage>
        <taxon>Bacteria</taxon>
        <taxon>Bacillati</taxon>
        <taxon>Bacillota</taxon>
        <taxon>Bacilli</taxon>
        <taxon>Lactobacillales</taxon>
        <taxon>Enterococcaceae</taxon>
        <taxon>Enterococcus</taxon>
    </lineage>
</organism>
<sequence>MMYQSTNRACYNSYYVPFETMAYASWPPTYVTCDCGNLAKHIVHFRLLEGGAPHFQETFIWKCEECGACYRQVKGTFDFEPMVQEGECRHD</sequence>
<accession>A0A6A8NFB9</accession>
<dbReference type="AlphaFoldDB" id="A0A6A8NFB9"/>
<gene>
    <name evidence="1" type="ORF">GKZ95_03410</name>
</gene>
<protein>
    <submittedName>
        <fullName evidence="1">Uncharacterized protein</fullName>
    </submittedName>
</protein>
<reference evidence="1" key="1">
    <citation type="submission" date="2019-10" db="EMBL/GenBank/DDBJ databases">
        <title>Identification of the same linezolid-resistant Tn6246::fexB-poxtA-carrying Enterococcus faecium strain colonizing a hospitalized patient and bovines in different continents.</title>
        <authorList>
            <person name="Tedim A.P."/>
            <person name="Freitas A.R."/>
            <person name="Novais C."/>
            <person name="Duarte B."/>
            <person name="Elghaieb H."/>
            <person name="Abbassi M.S."/>
            <person name="Peixe L."/>
        </authorList>
    </citation>
    <scope>NUCLEOTIDE SEQUENCE</scope>
    <source>
        <strain evidence="1">2FEZ</strain>
    </source>
</reference>
<dbReference type="EMBL" id="WLYP01000002">
    <property type="protein sequence ID" value="MTD34930.1"/>
    <property type="molecule type" value="Genomic_DNA"/>
</dbReference>
<evidence type="ECO:0000313" key="1">
    <source>
        <dbReference type="EMBL" id="MTD34930.1"/>
    </source>
</evidence>